<accession>A0A5Q2TL08</accession>
<evidence type="ECO:0000256" key="1">
    <source>
        <dbReference type="ARBA" id="ARBA00008635"/>
    </source>
</evidence>
<evidence type="ECO:0008006" key="6">
    <source>
        <dbReference type="Google" id="ProtNLM"/>
    </source>
</evidence>
<gene>
    <name evidence="4" type="ORF">GI584_17035</name>
</gene>
<comment type="similarity">
    <text evidence="1">Belongs to the DinB family.</text>
</comment>
<dbReference type="Gene3D" id="1.20.120.450">
    <property type="entry name" value="dinb family like domain"/>
    <property type="match status" value="1"/>
</dbReference>
<name>A0A5Q2TL08_9BACI</name>
<evidence type="ECO:0000313" key="4">
    <source>
        <dbReference type="EMBL" id="QGH35649.1"/>
    </source>
</evidence>
<dbReference type="SUPFAM" id="SSF109854">
    <property type="entry name" value="DinB/YfiT-like putative metalloenzymes"/>
    <property type="match status" value="1"/>
</dbReference>
<proteinExistence type="inferred from homology"/>
<dbReference type="KEGG" id="grc:GI584_17035"/>
<dbReference type="InterPro" id="IPR034660">
    <property type="entry name" value="DinB/YfiT-like"/>
</dbReference>
<evidence type="ECO:0000256" key="3">
    <source>
        <dbReference type="PIRSR" id="PIRSR607837-1"/>
    </source>
</evidence>
<protein>
    <recommendedName>
        <fullName evidence="6">DinB family protein</fullName>
    </recommendedName>
</protein>
<feature type="binding site" evidence="3">
    <location>
        <position position="54"/>
    </location>
    <ligand>
        <name>a divalent metal cation</name>
        <dbReference type="ChEBI" id="CHEBI:60240"/>
    </ligand>
</feature>
<dbReference type="GO" id="GO:0046872">
    <property type="term" value="F:metal ion binding"/>
    <property type="evidence" value="ECO:0007669"/>
    <property type="project" value="UniProtKB-KW"/>
</dbReference>
<dbReference type="PANTHER" id="PTHR37302">
    <property type="entry name" value="SLR1116 PROTEIN"/>
    <property type="match status" value="1"/>
</dbReference>
<keyword evidence="5" id="KW-1185">Reference proteome</keyword>
<feature type="binding site" evidence="3">
    <location>
        <position position="58"/>
    </location>
    <ligand>
        <name>a divalent metal cation</name>
        <dbReference type="ChEBI" id="CHEBI:60240"/>
    </ligand>
</feature>
<organism evidence="4 5">
    <name type="scientific">Gracilibacillus salitolerans</name>
    <dbReference type="NCBI Taxonomy" id="2663022"/>
    <lineage>
        <taxon>Bacteria</taxon>
        <taxon>Bacillati</taxon>
        <taxon>Bacillota</taxon>
        <taxon>Bacilli</taxon>
        <taxon>Bacillales</taxon>
        <taxon>Bacillaceae</taxon>
        <taxon>Gracilibacillus</taxon>
    </lineage>
</organism>
<reference evidence="4 5" key="1">
    <citation type="submission" date="2019-11" db="EMBL/GenBank/DDBJ databases">
        <title>Gracilibacillus salitolerans sp. nov., a moderate halophile isolated from a saline soil in northwest China.</title>
        <authorList>
            <person name="Gan L."/>
        </authorList>
    </citation>
    <scope>NUCLEOTIDE SEQUENCE [LARGE SCALE GENOMIC DNA]</scope>
    <source>
        <strain evidence="4 5">SCU50</strain>
    </source>
</reference>
<sequence length="84" mass="9820">MIKNLEVLYEELSTEYYHFFSHQNNPEHTITAEHPQYGLCAFTLVDLVHHVVNHGTYHRGNISAMLHQQGERGVPTDYVYFAMK</sequence>
<dbReference type="PANTHER" id="PTHR37302:SF1">
    <property type="entry name" value="PROTEIN DINB"/>
    <property type="match status" value="1"/>
</dbReference>
<dbReference type="Pfam" id="PF05163">
    <property type="entry name" value="DinB"/>
    <property type="match status" value="1"/>
</dbReference>
<evidence type="ECO:0000313" key="5">
    <source>
        <dbReference type="Proteomes" id="UP000339690"/>
    </source>
</evidence>
<evidence type="ECO:0000256" key="2">
    <source>
        <dbReference type="ARBA" id="ARBA00022723"/>
    </source>
</evidence>
<dbReference type="InterPro" id="IPR007837">
    <property type="entry name" value="DinB"/>
</dbReference>
<keyword evidence="2 3" id="KW-0479">Metal-binding</keyword>
<dbReference type="EMBL" id="CP045915">
    <property type="protein sequence ID" value="QGH35649.1"/>
    <property type="molecule type" value="Genomic_DNA"/>
</dbReference>
<dbReference type="AlphaFoldDB" id="A0A5Q2TL08"/>
<dbReference type="Proteomes" id="UP000339690">
    <property type="component" value="Chromosome"/>
</dbReference>